<keyword evidence="2" id="KW-1185">Reference proteome</keyword>
<proteinExistence type="predicted"/>
<organism evidence="1 2">
    <name type="scientific">Hominisplanchenecus murintestinalis</name>
    <dbReference type="NCBI Taxonomy" id="2941517"/>
    <lineage>
        <taxon>Bacteria</taxon>
        <taxon>Bacillati</taxon>
        <taxon>Bacillota</taxon>
        <taxon>Clostridia</taxon>
        <taxon>Lachnospirales</taxon>
        <taxon>Lachnospiraceae</taxon>
        <taxon>Hominisplanchenecus</taxon>
    </lineage>
</organism>
<comment type="caution">
    <text evidence="1">The sequence shown here is derived from an EMBL/GenBank/DDBJ whole genome shotgun (WGS) entry which is preliminary data.</text>
</comment>
<gene>
    <name evidence="1" type="ORF">E5357_03850</name>
</gene>
<evidence type="ECO:0000313" key="2">
    <source>
        <dbReference type="Proteomes" id="UP000307720"/>
    </source>
</evidence>
<sequence length="910" mass="100713">MWKLQFMTLYTKSGFCPELFIEYINMEAENMKFDKESAEKKRKIHTSEKVGKRAGFIFLKAFLLGLAGLAVIVGAAGFGIMKGLINSAPDISNLSVAPSEAATYIYDMDGKPVQKLTAPTSNRTLVKLEQIPIDLQHAVVSVEDERFYEHSGIDIQGIVRAFVVGVSHGKFTEGASTITQQLLKNNVFTDWTRETSLIQKFKRKFQEQYLALQLEKKMSKEQILEDYLNTINLGAGTYGVQAAAHRYFNKDVSKLTLSEATVIAGITQNPTQYNPIIYPEENAKRREKVLNHMLEQGYINQAQYDAALKDDVYSRIQKTDSETAEVSVYSYYIDAIVEQVMEDLQKQKGYTEQQAYKMLYSSGLRIFSAQDESIQQICDEEFSNPDNFPAGTEVGVDYALSVSGTDKQVRNYNTETLAEYIQEKNPDFNKMFATEEEARAAIAEYRAFVLQPGDEVIGEHTYIIPQPQASCVIIDQTTGYVKAIVGGRGKKEASLTLNRATTSRRQPGSTFKVIAAYAPALDSAGKTLATVYDNAPYAYTNGVPVNNWDSHNTYTGLTTIRQAITNSINVVTVKCLTDITPRLGFRYSERFGISTLYNDTALDVRQPLALGGVTDGVVNLELTEAYATIANSGKYNEPKFYTRIEDQNGNVIIDNTPVNTSILKPQTAFLLTSAMQDVVNYGTATGINLGEMPVAGKTGTTSDYRDIWFAGYTPYYTCSVWGGYDNHDMLPGSGSYHNYHKTLWNSIMTRIHAELPAKDFKKPKNIETASVCKKSGKLAVKGLCDTDPRGSQIYTEYFTAGTVPTAKCDVHVSMQICAETRLLPTSSCRTTTVAFIKRPKGSEGSTDDSAYTGPSQTCPGHTIIDKIKGLIDGKVDTNIPDVSTHEGQQGSSKKRRAEEDGDDIPTVGID</sequence>
<accession>A0AC61R194</accession>
<name>A0AC61R194_9FIRM</name>
<reference evidence="1" key="1">
    <citation type="submission" date="2019-04" db="EMBL/GenBank/DDBJ databases">
        <title>Microbes associate with the intestines of laboratory mice.</title>
        <authorList>
            <person name="Navarre W."/>
            <person name="Wong E."/>
            <person name="Huang K."/>
            <person name="Tropini C."/>
            <person name="Ng K."/>
            <person name="Yu B."/>
        </authorList>
    </citation>
    <scope>NUCLEOTIDE SEQUENCE</scope>
    <source>
        <strain evidence="1">NM72_1-8</strain>
    </source>
</reference>
<dbReference type="Proteomes" id="UP000307720">
    <property type="component" value="Unassembled WGS sequence"/>
</dbReference>
<evidence type="ECO:0000313" key="1">
    <source>
        <dbReference type="EMBL" id="TGX99868.1"/>
    </source>
</evidence>
<dbReference type="EMBL" id="SRZB01000004">
    <property type="protein sequence ID" value="TGX99868.1"/>
    <property type="molecule type" value="Genomic_DNA"/>
</dbReference>
<protein>
    <submittedName>
        <fullName evidence="1">PBP1A family penicillin-binding protein</fullName>
    </submittedName>
</protein>